<keyword evidence="3" id="KW-1185">Reference proteome</keyword>
<keyword evidence="1" id="KW-0732">Signal</keyword>
<accession>A0A9D4BCR9</accession>
<evidence type="ECO:0008006" key="4">
    <source>
        <dbReference type="Google" id="ProtNLM"/>
    </source>
</evidence>
<dbReference type="AlphaFoldDB" id="A0A9D4BCR9"/>
<comment type="caution">
    <text evidence="2">The sequence shown here is derived from an EMBL/GenBank/DDBJ whole genome shotgun (WGS) entry which is preliminary data.</text>
</comment>
<feature type="chain" id="PRO_5038985527" description="Secreted protein" evidence="1">
    <location>
        <begin position="23"/>
        <end position="61"/>
    </location>
</feature>
<proteinExistence type="predicted"/>
<gene>
    <name evidence="2" type="ORF">DPMN_190709</name>
</gene>
<evidence type="ECO:0000313" key="2">
    <source>
        <dbReference type="EMBL" id="KAH3690356.1"/>
    </source>
</evidence>
<protein>
    <recommendedName>
        <fullName evidence="4">Secreted protein</fullName>
    </recommendedName>
</protein>
<organism evidence="2 3">
    <name type="scientific">Dreissena polymorpha</name>
    <name type="common">Zebra mussel</name>
    <name type="synonym">Mytilus polymorpha</name>
    <dbReference type="NCBI Taxonomy" id="45954"/>
    <lineage>
        <taxon>Eukaryota</taxon>
        <taxon>Metazoa</taxon>
        <taxon>Spiralia</taxon>
        <taxon>Lophotrochozoa</taxon>
        <taxon>Mollusca</taxon>
        <taxon>Bivalvia</taxon>
        <taxon>Autobranchia</taxon>
        <taxon>Heteroconchia</taxon>
        <taxon>Euheterodonta</taxon>
        <taxon>Imparidentia</taxon>
        <taxon>Neoheterodontei</taxon>
        <taxon>Myida</taxon>
        <taxon>Dreissenoidea</taxon>
        <taxon>Dreissenidae</taxon>
        <taxon>Dreissena</taxon>
    </lineage>
</organism>
<reference evidence="2" key="1">
    <citation type="journal article" date="2019" name="bioRxiv">
        <title>The Genome of the Zebra Mussel, Dreissena polymorpha: A Resource for Invasive Species Research.</title>
        <authorList>
            <person name="McCartney M.A."/>
            <person name="Auch B."/>
            <person name="Kono T."/>
            <person name="Mallez S."/>
            <person name="Zhang Y."/>
            <person name="Obille A."/>
            <person name="Becker A."/>
            <person name="Abrahante J.E."/>
            <person name="Garbe J."/>
            <person name="Badalamenti J.P."/>
            <person name="Herman A."/>
            <person name="Mangelson H."/>
            <person name="Liachko I."/>
            <person name="Sullivan S."/>
            <person name="Sone E.D."/>
            <person name="Koren S."/>
            <person name="Silverstein K.A.T."/>
            <person name="Beckman K.B."/>
            <person name="Gohl D.M."/>
        </authorList>
    </citation>
    <scope>NUCLEOTIDE SEQUENCE</scope>
    <source>
        <strain evidence="2">Duluth1</strain>
        <tissue evidence="2">Whole animal</tissue>
    </source>
</reference>
<evidence type="ECO:0000256" key="1">
    <source>
        <dbReference type="SAM" id="SignalP"/>
    </source>
</evidence>
<sequence length="61" mass="6854">MLSAPSALSFAMAALALHQSLARRLHFIVCESKERQLFINKGAVQRSESVRFTKQTSFKTN</sequence>
<name>A0A9D4BCR9_DREPO</name>
<evidence type="ECO:0000313" key="3">
    <source>
        <dbReference type="Proteomes" id="UP000828390"/>
    </source>
</evidence>
<dbReference type="Proteomes" id="UP000828390">
    <property type="component" value="Unassembled WGS sequence"/>
</dbReference>
<reference evidence="2" key="2">
    <citation type="submission" date="2020-11" db="EMBL/GenBank/DDBJ databases">
        <authorList>
            <person name="McCartney M.A."/>
            <person name="Auch B."/>
            <person name="Kono T."/>
            <person name="Mallez S."/>
            <person name="Becker A."/>
            <person name="Gohl D.M."/>
            <person name="Silverstein K.A.T."/>
            <person name="Koren S."/>
            <person name="Bechman K.B."/>
            <person name="Herman A."/>
            <person name="Abrahante J.E."/>
            <person name="Garbe J."/>
        </authorList>
    </citation>
    <scope>NUCLEOTIDE SEQUENCE</scope>
    <source>
        <strain evidence="2">Duluth1</strain>
        <tissue evidence="2">Whole animal</tissue>
    </source>
</reference>
<dbReference type="EMBL" id="JAIWYP010000067">
    <property type="protein sequence ID" value="KAH3690356.1"/>
    <property type="molecule type" value="Genomic_DNA"/>
</dbReference>
<feature type="signal peptide" evidence="1">
    <location>
        <begin position="1"/>
        <end position="22"/>
    </location>
</feature>